<dbReference type="SMART" id="SM00322">
    <property type="entry name" value="KH"/>
    <property type="match status" value="2"/>
</dbReference>
<dbReference type="InterPro" id="IPR004088">
    <property type="entry name" value="KH_dom_type_1"/>
</dbReference>
<accession>A0A6A4LXS8</accession>
<dbReference type="OrthoDB" id="5204190at2759"/>
<evidence type="ECO:0000259" key="3">
    <source>
        <dbReference type="SMART" id="SM00322"/>
    </source>
</evidence>
<dbReference type="Proteomes" id="UP000428333">
    <property type="component" value="Linkage Group LG03"/>
</dbReference>
<keyword evidence="5" id="KW-1185">Reference proteome</keyword>
<dbReference type="GO" id="GO:0003723">
    <property type="term" value="F:RNA binding"/>
    <property type="evidence" value="ECO:0007669"/>
    <property type="project" value="UniProtKB-UniRule"/>
</dbReference>
<feature type="non-terminal residue" evidence="4">
    <location>
        <position position="1"/>
    </location>
</feature>
<feature type="domain" description="K Homology" evidence="3">
    <location>
        <begin position="1"/>
        <end position="68"/>
    </location>
</feature>
<dbReference type="Gene3D" id="3.30.1370.10">
    <property type="entry name" value="K Homology domain, type 1"/>
    <property type="match status" value="2"/>
</dbReference>
<dbReference type="SUPFAM" id="SSF54791">
    <property type="entry name" value="Eukaryotic type KH-domain (KH-domain type I)"/>
    <property type="match status" value="2"/>
</dbReference>
<dbReference type="EMBL" id="QEFC01000654">
    <property type="protein sequence ID" value="KAE9462870.1"/>
    <property type="molecule type" value="Genomic_DNA"/>
</dbReference>
<dbReference type="PANTHER" id="PTHR10288">
    <property type="entry name" value="KH DOMAIN CONTAINING RNA BINDING PROTEIN"/>
    <property type="match status" value="1"/>
</dbReference>
<dbReference type="InterPro" id="IPR036612">
    <property type="entry name" value="KH_dom_type_1_sf"/>
</dbReference>
<keyword evidence="2" id="KW-0694">RNA-binding</keyword>
<reference evidence="4 5" key="1">
    <citation type="journal article" date="2019" name="Genome Biol. Evol.">
        <title>The Rhododendron genome and chromosomal organization provide insight into shared whole-genome duplications across the heath family (Ericaceae).</title>
        <authorList>
            <person name="Soza V.L."/>
            <person name="Lindsley D."/>
            <person name="Waalkes A."/>
            <person name="Ramage E."/>
            <person name="Patwardhan R.P."/>
            <person name="Burton J.N."/>
            <person name="Adey A."/>
            <person name="Kumar A."/>
            <person name="Qiu R."/>
            <person name="Shendure J."/>
            <person name="Hall B."/>
        </authorList>
    </citation>
    <scope>NUCLEOTIDE SEQUENCE [LARGE SCALE GENOMIC DNA]</scope>
    <source>
        <strain evidence="4">RSF 1966-606</strain>
    </source>
</reference>
<comment type="caution">
    <text evidence="4">The sequence shown here is derived from an EMBL/GenBank/DDBJ whole genome shotgun (WGS) entry which is preliminary data.</text>
</comment>
<dbReference type="Pfam" id="PF00013">
    <property type="entry name" value="KH_1"/>
    <property type="match status" value="2"/>
</dbReference>
<organism evidence="4 5">
    <name type="scientific">Rhododendron williamsianum</name>
    <dbReference type="NCBI Taxonomy" id="262921"/>
    <lineage>
        <taxon>Eukaryota</taxon>
        <taxon>Viridiplantae</taxon>
        <taxon>Streptophyta</taxon>
        <taxon>Embryophyta</taxon>
        <taxon>Tracheophyta</taxon>
        <taxon>Spermatophyta</taxon>
        <taxon>Magnoliopsida</taxon>
        <taxon>eudicotyledons</taxon>
        <taxon>Gunneridae</taxon>
        <taxon>Pentapetalae</taxon>
        <taxon>asterids</taxon>
        <taxon>Ericales</taxon>
        <taxon>Ericaceae</taxon>
        <taxon>Ericoideae</taxon>
        <taxon>Rhodoreae</taxon>
        <taxon>Rhododendron</taxon>
    </lineage>
</organism>
<evidence type="ECO:0000313" key="4">
    <source>
        <dbReference type="EMBL" id="KAE9462870.1"/>
    </source>
</evidence>
<dbReference type="InterPro" id="IPR004087">
    <property type="entry name" value="KH_dom"/>
</dbReference>
<feature type="domain" description="K Homology" evidence="3">
    <location>
        <begin position="84"/>
        <end position="225"/>
    </location>
</feature>
<sequence>MQIPSNKIGLLIEKFGETIKSIHVRTRAHIQILPAPYPEDISKDRTLKIEGISEQIEAAKELISEITRDSKWAPYSPTRPVELTGTSDQVAKAKQLIKDVLAEIGPLIGKSGETIKSIQVRAGARIQIETAKELVSEVCWIGPKGVGDGTTEGAIGSHASSVDPSHTREGTDVCCLLPLISEVREENKAILSNIFRLWPSTFVHLGGASSISRKLALDSLVSFVEVPENMSLPGATPEDFDSARDGLEVLTHFKLEVDWLRKRLEQMASLSELPVVRDRLEKVSLRN</sequence>
<evidence type="ECO:0000256" key="2">
    <source>
        <dbReference type="PROSITE-ProRule" id="PRU00117"/>
    </source>
</evidence>
<name>A0A6A4LXS8_9ERIC</name>
<gene>
    <name evidence="4" type="ORF">C3L33_05230</name>
</gene>
<evidence type="ECO:0000313" key="5">
    <source>
        <dbReference type="Proteomes" id="UP000428333"/>
    </source>
</evidence>
<proteinExistence type="predicted"/>
<protein>
    <recommendedName>
        <fullName evidence="3">K Homology domain-containing protein</fullName>
    </recommendedName>
</protein>
<dbReference type="AlphaFoldDB" id="A0A6A4LXS8"/>
<evidence type="ECO:0000256" key="1">
    <source>
        <dbReference type="ARBA" id="ARBA00022737"/>
    </source>
</evidence>
<keyword evidence="1" id="KW-0677">Repeat</keyword>
<dbReference type="PROSITE" id="PS50084">
    <property type="entry name" value="KH_TYPE_1"/>
    <property type="match status" value="2"/>
</dbReference>